<dbReference type="EMBL" id="VEVQ02000009">
    <property type="protein sequence ID" value="NHN26834.1"/>
    <property type="molecule type" value="Genomic_DNA"/>
</dbReference>
<reference evidence="4 5" key="3">
    <citation type="submission" date="2020-02" db="EMBL/GenBank/DDBJ databases">
        <title>Flavobacterium profundi sp. nov., isolated from a deep-sea seamount.</title>
        <authorList>
            <person name="Zhang D.-C."/>
        </authorList>
    </citation>
    <scope>NUCLEOTIDE SEQUENCE [LARGE SCALE GENOMIC DNA]</scope>
    <source>
        <strain evidence="4 5">EC11</strain>
    </source>
</reference>
<protein>
    <submittedName>
        <fullName evidence="4">LPS-assembly protein LptD</fullName>
    </submittedName>
</protein>
<gene>
    <name evidence="4" type="ORF">FIA58_014205</name>
</gene>
<accession>A0ABX0ISM2</accession>
<dbReference type="InterPro" id="IPR045659">
    <property type="entry name" value="LptD_2"/>
</dbReference>
<dbReference type="Pfam" id="PF19838">
    <property type="entry name" value="LptD_2"/>
    <property type="match status" value="1"/>
</dbReference>
<sequence>MTLQKVSQIFTKILLLALYTKLFHIVFLAIFLTIGNNALYAQEIKPKKSFKKDKEVLSSNPKEASIKTDSTKSSEINTTETIEVNIKKDDTIKKKPLLEGVVTRKAKDYEKANQKTKELTLYNEAELYYTDIELKAGIIVLNYEKNEVYAGRIKDSLGNYTQFPVFKQGDNIIEPDSIRFNFKTKKALVWNSRTKQGEMNIKAEVSKRENDSVYFLKNARITTSKNIDDPEYYFLVRKVKFVPGKKVVAGLTNLVIVDVPTPVGLPFAYFPMTDESTSGFIVPTPGQSNQQGYFLQNGGYYFALTDYYDLAILGDYYTNGSYGLRFESSYAKRYKFNGRVNFRFENNIQSEKGLPDYVKSKQYNIQWSHSQDAKAAANSRFSASVNLGSSQYFRQSVNLANISSGLNNNLSSSVSYSKTFQTIPQVNLSLSATHNQNTNTEVINMTLPTLQASVDRVFPFAPADGAKKGFIKNINFQYNLRGENRIATADSLFFKPQMFRDAKTGFQHTIPISTNFKVFKYFSVTTGASYNEVWALNTIEKKFSTTENKVLTEDVKGFDAFRTYNFNASIGTTIYGTFSFGEDKKFQALRHVMRPSVSYGYTPSFDQYYDTYAIDATGNTYKDYTRFEGGLFGAPGKSYSNSLGFSLSNTFEAKVRDDENTKGDPKKVMLLNNLNFSASYNLAADSLAWSPMRVSGGTQLFKQKMNVNFGATLDPYAIDNSGRRIEKYNIDNGGSLFRMTSANMTLNYGFSSSDGDKKGKSSSQTEQNGGRQDDLFGTGNNLNDNRQSLFDDDDDEDEEKKSDEWYNTKLPWDLRLAYSVTYNNSNRQSEIASHSLMVSGNIELAPRWKVGVSSGYDFKQKGVTFTQLRFERDLESWRMSFNWVPFGNNTYWGFFIGISSSILSDIKWEKNQIPDRVFR</sequence>
<reference evidence="4 5" key="2">
    <citation type="submission" date="2019-05" db="EMBL/GenBank/DDBJ databases">
        <authorList>
            <person name="Lianzixin W."/>
        </authorList>
    </citation>
    <scope>NUCLEOTIDE SEQUENCE [LARGE SCALE GENOMIC DNA]</scope>
    <source>
        <strain evidence="4 5">EC11</strain>
    </source>
</reference>
<keyword evidence="5" id="KW-1185">Reference proteome</keyword>
<name>A0ABX0ISM2_9FLAO</name>
<comment type="caution">
    <text evidence="4">The sequence shown here is derived from an EMBL/GenBank/DDBJ whole genome shotgun (WGS) entry which is preliminary data.</text>
</comment>
<feature type="compositionally biased region" description="Polar residues" evidence="1">
    <location>
        <begin position="778"/>
        <end position="788"/>
    </location>
</feature>
<feature type="region of interest" description="Disordered" evidence="1">
    <location>
        <begin position="750"/>
        <end position="802"/>
    </location>
</feature>
<dbReference type="PANTHER" id="PTHR30189:SF1">
    <property type="entry name" value="LPS-ASSEMBLY PROTEIN LPTD"/>
    <property type="match status" value="1"/>
</dbReference>
<evidence type="ECO:0000256" key="1">
    <source>
        <dbReference type="SAM" id="MobiDB-lite"/>
    </source>
</evidence>
<dbReference type="RefSeq" id="WP_140963149.1">
    <property type="nucleotide sequence ID" value="NZ_VEVQ02000009.1"/>
</dbReference>
<feature type="domain" description="LPS-assembly protein LptD central" evidence="3">
    <location>
        <begin position="247"/>
        <end position="716"/>
    </location>
</feature>
<evidence type="ECO:0000256" key="2">
    <source>
        <dbReference type="SAM" id="Phobius"/>
    </source>
</evidence>
<keyword evidence="2" id="KW-0472">Membrane</keyword>
<evidence type="ECO:0000259" key="3">
    <source>
        <dbReference type="Pfam" id="PF19838"/>
    </source>
</evidence>
<proteinExistence type="predicted"/>
<dbReference type="PANTHER" id="PTHR30189">
    <property type="entry name" value="LPS-ASSEMBLY PROTEIN"/>
    <property type="match status" value="1"/>
</dbReference>
<dbReference type="InterPro" id="IPR050218">
    <property type="entry name" value="LptD"/>
</dbReference>
<keyword evidence="2" id="KW-0812">Transmembrane</keyword>
<evidence type="ECO:0000313" key="4">
    <source>
        <dbReference type="EMBL" id="NHN26834.1"/>
    </source>
</evidence>
<evidence type="ECO:0000313" key="5">
    <source>
        <dbReference type="Proteomes" id="UP000817854"/>
    </source>
</evidence>
<feature type="transmembrane region" description="Helical" evidence="2">
    <location>
        <begin position="12"/>
        <end position="34"/>
    </location>
</feature>
<dbReference type="Proteomes" id="UP000817854">
    <property type="component" value="Unassembled WGS sequence"/>
</dbReference>
<reference evidence="5" key="1">
    <citation type="submission" date="2019-05" db="EMBL/GenBank/DDBJ databases">
        <title>Flavobacterium profundi sp. nov., isolated from a deep-sea seamount.</title>
        <authorList>
            <person name="Zhang D.-C."/>
        </authorList>
    </citation>
    <scope>NUCLEOTIDE SEQUENCE [LARGE SCALE GENOMIC DNA]</scope>
    <source>
        <strain evidence="5">EC11</strain>
    </source>
</reference>
<keyword evidence="2" id="KW-1133">Transmembrane helix</keyword>
<organism evidence="4 5">
    <name type="scientific">Flavobacterium jejuense</name>
    <dbReference type="NCBI Taxonomy" id="1544455"/>
    <lineage>
        <taxon>Bacteria</taxon>
        <taxon>Pseudomonadati</taxon>
        <taxon>Bacteroidota</taxon>
        <taxon>Flavobacteriia</taxon>
        <taxon>Flavobacteriales</taxon>
        <taxon>Flavobacteriaceae</taxon>
        <taxon>Flavobacterium</taxon>
    </lineage>
</organism>